<comment type="cofactor">
    <cofactor evidence="1 9">
        <name>heme</name>
        <dbReference type="ChEBI" id="CHEBI:30413"/>
    </cofactor>
</comment>
<dbReference type="PANTHER" id="PTHR46300:SF1">
    <property type="entry name" value="P450, PUTATIVE (EUROFUNG)-RELATED"/>
    <property type="match status" value="1"/>
</dbReference>
<comment type="pathway">
    <text evidence="2">Secondary metabolite biosynthesis.</text>
</comment>
<keyword evidence="5 9" id="KW-0479">Metal-binding</keyword>
<protein>
    <recommendedName>
        <fullName evidence="12">Cytochrome P450</fullName>
    </recommendedName>
</protein>
<dbReference type="InterPro" id="IPR050364">
    <property type="entry name" value="Cytochrome_P450_fung"/>
</dbReference>
<dbReference type="PRINTS" id="PR00463">
    <property type="entry name" value="EP450I"/>
</dbReference>
<dbReference type="PRINTS" id="PR00385">
    <property type="entry name" value="P450"/>
</dbReference>
<dbReference type="OrthoDB" id="2789670at2759"/>
<evidence type="ECO:0000256" key="8">
    <source>
        <dbReference type="ARBA" id="ARBA00023033"/>
    </source>
</evidence>
<dbReference type="GO" id="GO:0004497">
    <property type="term" value="F:monooxygenase activity"/>
    <property type="evidence" value="ECO:0007669"/>
    <property type="project" value="UniProtKB-KW"/>
</dbReference>
<keyword evidence="4 9" id="KW-0349">Heme</keyword>
<evidence type="ECO:0000313" key="10">
    <source>
        <dbReference type="EMBL" id="KIJ07919.1"/>
    </source>
</evidence>
<evidence type="ECO:0000313" key="11">
    <source>
        <dbReference type="Proteomes" id="UP000053647"/>
    </source>
</evidence>
<dbReference type="SUPFAM" id="SSF48264">
    <property type="entry name" value="Cytochrome P450"/>
    <property type="match status" value="1"/>
</dbReference>
<dbReference type="GO" id="GO:0016705">
    <property type="term" value="F:oxidoreductase activity, acting on paired donors, with incorporation or reduction of molecular oxygen"/>
    <property type="evidence" value="ECO:0007669"/>
    <property type="project" value="InterPro"/>
</dbReference>
<reference evidence="11" key="2">
    <citation type="submission" date="2015-01" db="EMBL/GenBank/DDBJ databases">
        <title>Evolutionary Origins and Diversification of the Mycorrhizal Mutualists.</title>
        <authorList>
            <consortium name="DOE Joint Genome Institute"/>
            <consortium name="Mycorrhizal Genomics Consortium"/>
            <person name="Kohler A."/>
            <person name="Kuo A."/>
            <person name="Nagy L.G."/>
            <person name="Floudas D."/>
            <person name="Copeland A."/>
            <person name="Barry K.W."/>
            <person name="Cichocki N."/>
            <person name="Veneault-Fourrey C."/>
            <person name="LaButti K."/>
            <person name="Lindquist E.A."/>
            <person name="Lipzen A."/>
            <person name="Lundell T."/>
            <person name="Morin E."/>
            <person name="Murat C."/>
            <person name="Riley R."/>
            <person name="Ohm R."/>
            <person name="Sun H."/>
            <person name="Tunlid A."/>
            <person name="Henrissat B."/>
            <person name="Grigoriev I.V."/>
            <person name="Hibbett D.S."/>
            <person name="Martin F."/>
        </authorList>
    </citation>
    <scope>NUCLEOTIDE SEQUENCE [LARGE SCALE GENOMIC DNA]</scope>
    <source>
        <strain evidence="11">ATCC 200175</strain>
    </source>
</reference>
<dbReference type="EMBL" id="KN819749">
    <property type="protein sequence ID" value="KIJ07919.1"/>
    <property type="molecule type" value="Genomic_DNA"/>
</dbReference>
<dbReference type="Gene3D" id="1.10.630.10">
    <property type="entry name" value="Cytochrome P450"/>
    <property type="match status" value="1"/>
</dbReference>
<evidence type="ECO:0000256" key="7">
    <source>
        <dbReference type="ARBA" id="ARBA00023004"/>
    </source>
</evidence>
<comment type="similarity">
    <text evidence="3">Belongs to the cytochrome P450 family.</text>
</comment>
<dbReference type="InterPro" id="IPR036396">
    <property type="entry name" value="Cyt_P450_sf"/>
</dbReference>
<keyword evidence="8" id="KW-0503">Monooxygenase</keyword>
<evidence type="ECO:0000256" key="1">
    <source>
        <dbReference type="ARBA" id="ARBA00001971"/>
    </source>
</evidence>
<reference evidence="10 11" key="1">
    <citation type="submission" date="2014-06" db="EMBL/GenBank/DDBJ databases">
        <authorList>
            <consortium name="DOE Joint Genome Institute"/>
            <person name="Kuo A."/>
            <person name="Kohler A."/>
            <person name="Nagy L.G."/>
            <person name="Floudas D."/>
            <person name="Copeland A."/>
            <person name="Barry K.W."/>
            <person name="Cichocki N."/>
            <person name="Veneault-Fourrey C."/>
            <person name="LaButti K."/>
            <person name="Lindquist E.A."/>
            <person name="Lipzen A."/>
            <person name="Lundell T."/>
            <person name="Morin E."/>
            <person name="Murat C."/>
            <person name="Sun H."/>
            <person name="Tunlid A."/>
            <person name="Henrissat B."/>
            <person name="Grigoriev I.V."/>
            <person name="Hibbett D.S."/>
            <person name="Martin F."/>
            <person name="Nordberg H.P."/>
            <person name="Cantor M.N."/>
            <person name="Hua S.X."/>
        </authorList>
    </citation>
    <scope>NUCLEOTIDE SEQUENCE [LARGE SCALE GENOMIC DNA]</scope>
    <source>
        <strain evidence="10 11">ATCC 200175</strain>
    </source>
</reference>
<evidence type="ECO:0000256" key="6">
    <source>
        <dbReference type="ARBA" id="ARBA00023002"/>
    </source>
</evidence>
<keyword evidence="7 9" id="KW-0408">Iron</keyword>
<dbReference type="HOGENOM" id="CLU_001570_2_0_1"/>
<evidence type="ECO:0000256" key="9">
    <source>
        <dbReference type="PIRSR" id="PIRSR602401-1"/>
    </source>
</evidence>
<keyword evidence="11" id="KW-1185">Reference proteome</keyword>
<evidence type="ECO:0000256" key="4">
    <source>
        <dbReference type="ARBA" id="ARBA00022617"/>
    </source>
</evidence>
<dbReference type="Pfam" id="PF00067">
    <property type="entry name" value="p450"/>
    <property type="match status" value="1"/>
</dbReference>
<dbReference type="PANTHER" id="PTHR46300">
    <property type="entry name" value="P450, PUTATIVE (EUROFUNG)-RELATED-RELATED"/>
    <property type="match status" value="1"/>
</dbReference>
<dbReference type="Proteomes" id="UP000053647">
    <property type="component" value="Unassembled WGS sequence"/>
</dbReference>
<gene>
    <name evidence="10" type="ORF">PAXINDRAFT_102757</name>
</gene>
<organism evidence="10 11">
    <name type="scientific">Paxillus involutus ATCC 200175</name>
    <dbReference type="NCBI Taxonomy" id="664439"/>
    <lineage>
        <taxon>Eukaryota</taxon>
        <taxon>Fungi</taxon>
        <taxon>Dikarya</taxon>
        <taxon>Basidiomycota</taxon>
        <taxon>Agaricomycotina</taxon>
        <taxon>Agaricomycetes</taxon>
        <taxon>Agaricomycetidae</taxon>
        <taxon>Boletales</taxon>
        <taxon>Paxilineae</taxon>
        <taxon>Paxillaceae</taxon>
        <taxon>Paxillus</taxon>
    </lineage>
</organism>
<dbReference type="AlphaFoldDB" id="A0A0C9SNH2"/>
<dbReference type="InterPro" id="IPR002401">
    <property type="entry name" value="Cyt_P450_E_grp-I"/>
</dbReference>
<evidence type="ECO:0000256" key="5">
    <source>
        <dbReference type="ARBA" id="ARBA00022723"/>
    </source>
</evidence>
<evidence type="ECO:0000256" key="2">
    <source>
        <dbReference type="ARBA" id="ARBA00005179"/>
    </source>
</evidence>
<name>A0A0C9SNH2_PAXIN</name>
<proteinExistence type="inferred from homology"/>
<sequence length="342" mass="39071">MLDADEGGDFRYADSVILRLTYGKSTLTSDDNPKVVRIHEVVRNILAAMRPGAYLVDRIPLLKHIPGYGRVLKKYHKFELALFRDQLGRVMDDMVHDICGSRRTKRVLRLAGRSSKIHMNISCPMMKWLTLLRVYSTASGIMILILAAACHPEAQARVQEEMDTVVGKDRGEYMRCTVFTHVPDHLTLHAFISEALRWRPIVPLGFAHRATKDVIWRGQCIPAGATVFGCHWAISRDAIAFPDPETFDPQRRLDPTAQLRTDMGFFTYGFGRRTCPEIHVANRSLYINFALLMWSFRIMERPDAPIDVNAFTDAVNSRPAPLEAEFVPRMEEHKLREMMEGM</sequence>
<evidence type="ECO:0000256" key="3">
    <source>
        <dbReference type="ARBA" id="ARBA00010617"/>
    </source>
</evidence>
<dbReference type="InterPro" id="IPR001128">
    <property type="entry name" value="Cyt_P450"/>
</dbReference>
<dbReference type="GO" id="GO:0005506">
    <property type="term" value="F:iron ion binding"/>
    <property type="evidence" value="ECO:0007669"/>
    <property type="project" value="InterPro"/>
</dbReference>
<dbReference type="GO" id="GO:0020037">
    <property type="term" value="F:heme binding"/>
    <property type="evidence" value="ECO:0007669"/>
    <property type="project" value="InterPro"/>
</dbReference>
<feature type="binding site" description="axial binding residue" evidence="9">
    <location>
        <position position="275"/>
    </location>
    <ligand>
        <name>heme</name>
        <dbReference type="ChEBI" id="CHEBI:30413"/>
    </ligand>
    <ligandPart>
        <name>Fe</name>
        <dbReference type="ChEBI" id="CHEBI:18248"/>
    </ligandPart>
</feature>
<keyword evidence="6" id="KW-0560">Oxidoreductase</keyword>
<accession>A0A0C9SNH2</accession>
<evidence type="ECO:0008006" key="12">
    <source>
        <dbReference type="Google" id="ProtNLM"/>
    </source>
</evidence>